<reference evidence="1" key="1">
    <citation type="submission" date="2013-05" db="EMBL/GenBank/DDBJ databases">
        <authorList>
            <person name="Yim A.K.Y."/>
            <person name="Chan T.F."/>
            <person name="Ji K.M."/>
            <person name="Liu X.Y."/>
            <person name="Zhou J.W."/>
            <person name="Li R.Q."/>
            <person name="Yang K.Y."/>
            <person name="Li J."/>
            <person name="Li M."/>
            <person name="Law P.T.W."/>
            <person name="Wu Y.L."/>
            <person name="Cai Z.L."/>
            <person name="Qin H."/>
            <person name="Bao Y."/>
            <person name="Leung R.K.K."/>
            <person name="Ng P.K.S."/>
            <person name="Zou J."/>
            <person name="Zhong X.J."/>
            <person name="Ran P.X."/>
            <person name="Zhong N.S."/>
            <person name="Liu Z.G."/>
            <person name="Tsui S.K.W."/>
        </authorList>
    </citation>
    <scope>NUCLEOTIDE SEQUENCE</scope>
    <source>
        <strain evidence="1">Derf</strain>
        <tissue evidence="1">Whole organism</tissue>
    </source>
</reference>
<organism evidence="1 2">
    <name type="scientific">Dermatophagoides farinae</name>
    <name type="common">American house dust mite</name>
    <dbReference type="NCBI Taxonomy" id="6954"/>
    <lineage>
        <taxon>Eukaryota</taxon>
        <taxon>Metazoa</taxon>
        <taxon>Ecdysozoa</taxon>
        <taxon>Arthropoda</taxon>
        <taxon>Chelicerata</taxon>
        <taxon>Arachnida</taxon>
        <taxon>Acari</taxon>
        <taxon>Acariformes</taxon>
        <taxon>Sarcoptiformes</taxon>
        <taxon>Astigmata</taxon>
        <taxon>Psoroptidia</taxon>
        <taxon>Analgoidea</taxon>
        <taxon>Pyroglyphidae</taxon>
        <taxon>Dermatophagoidinae</taxon>
        <taxon>Dermatophagoides</taxon>
    </lineage>
</organism>
<dbReference type="AlphaFoldDB" id="A0A922L599"/>
<dbReference type="EMBL" id="ASGP02000002">
    <property type="protein sequence ID" value="KAH9520494.1"/>
    <property type="molecule type" value="Genomic_DNA"/>
</dbReference>
<sequence length="84" mass="9604">MKEQRTAWVKCPFYPNGHKVAVSSHRAGGSVDLPAMHPSMVCIAPEVHIRIKHSKVDQRRHLRSSTRKITDNLNDLQDIDTYVQ</sequence>
<keyword evidence="2" id="KW-1185">Reference proteome</keyword>
<gene>
    <name evidence="1" type="ORF">DERF_004198</name>
</gene>
<dbReference type="Proteomes" id="UP000790347">
    <property type="component" value="Unassembled WGS sequence"/>
</dbReference>
<evidence type="ECO:0000313" key="2">
    <source>
        <dbReference type="Proteomes" id="UP000790347"/>
    </source>
</evidence>
<reference evidence="1" key="2">
    <citation type="journal article" date="2022" name="Res Sq">
        <title>Comparative Genomics Reveals Insights into the Divergent Evolution of Astigmatic Mites and Household Pest Adaptations.</title>
        <authorList>
            <person name="Xiong Q."/>
            <person name="Wan A.T.-Y."/>
            <person name="Liu X.-Y."/>
            <person name="Fung C.S.-H."/>
            <person name="Xiao X."/>
            <person name="Malainual N."/>
            <person name="Hou J."/>
            <person name="Wang L."/>
            <person name="Wang M."/>
            <person name="Yang K."/>
            <person name="Cui Y."/>
            <person name="Leung E."/>
            <person name="Nong W."/>
            <person name="Shin S.-K."/>
            <person name="Au S."/>
            <person name="Jeong K.Y."/>
            <person name="Chew F.T."/>
            <person name="Hui J."/>
            <person name="Leung T.F."/>
            <person name="Tungtrongchitr A."/>
            <person name="Zhong N."/>
            <person name="Liu Z."/>
            <person name="Tsui S."/>
        </authorList>
    </citation>
    <scope>NUCLEOTIDE SEQUENCE</scope>
    <source>
        <strain evidence="1">Derf</strain>
        <tissue evidence="1">Whole organism</tissue>
    </source>
</reference>
<evidence type="ECO:0000313" key="1">
    <source>
        <dbReference type="EMBL" id="KAH9520494.1"/>
    </source>
</evidence>
<protein>
    <submittedName>
        <fullName evidence="1">Uncharacterized protein</fullName>
    </submittedName>
</protein>
<accession>A0A922L599</accession>
<comment type="caution">
    <text evidence="1">The sequence shown here is derived from an EMBL/GenBank/DDBJ whole genome shotgun (WGS) entry which is preliminary data.</text>
</comment>
<proteinExistence type="predicted"/>
<name>A0A922L599_DERFA</name>